<dbReference type="EMBL" id="GBRH01203828">
    <property type="protein sequence ID" value="JAD94067.1"/>
    <property type="molecule type" value="Transcribed_RNA"/>
</dbReference>
<dbReference type="EMBL" id="GBRH01204504">
    <property type="protein sequence ID" value="JAD93391.1"/>
    <property type="molecule type" value="Transcribed_RNA"/>
</dbReference>
<name>A0A0A9E013_ARUDO</name>
<organism evidence="1">
    <name type="scientific">Arundo donax</name>
    <name type="common">Giant reed</name>
    <name type="synonym">Donax arundinaceus</name>
    <dbReference type="NCBI Taxonomy" id="35708"/>
    <lineage>
        <taxon>Eukaryota</taxon>
        <taxon>Viridiplantae</taxon>
        <taxon>Streptophyta</taxon>
        <taxon>Embryophyta</taxon>
        <taxon>Tracheophyta</taxon>
        <taxon>Spermatophyta</taxon>
        <taxon>Magnoliopsida</taxon>
        <taxon>Liliopsida</taxon>
        <taxon>Poales</taxon>
        <taxon>Poaceae</taxon>
        <taxon>PACMAD clade</taxon>
        <taxon>Arundinoideae</taxon>
        <taxon>Arundineae</taxon>
        <taxon>Arundo</taxon>
    </lineage>
</organism>
<reference evidence="1" key="1">
    <citation type="submission" date="2014-09" db="EMBL/GenBank/DDBJ databases">
        <authorList>
            <person name="Magalhaes I.L.F."/>
            <person name="Oliveira U."/>
            <person name="Santos F.R."/>
            <person name="Vidigal T.H.D.A."/>
            <person name="Brescovit A.D."/>
            <person name="Santos A.J."/>
        </authorList>
    </citation>
    <scope>NUCLEOTIDE SEQUENCE</scope>
    <source>
        <tissue evidence="1">Shoot tissue taken approximately 20 cm above the soil surface</tissue>
    </source>
</reference>
<dbReference type="AlphaFoldDB" id="A0A0A9E013"/>
<accession>A0A0A9E013</accession>
<proteinExistence type="predicted"/>
<protein>
    <submittedName>
        <fullName evidence="1">Uncharacterized protein</fullName>
    </submittedName>
</protein>
<sequence length="38" mass="4342">MIHQTSLLLPTDRSNFSSTSLPLKRLQPTQFFDHSLAI</sequence>
<reference evidence="1" key="2">
    <citation type="journal article" date="2015" name="Data Brief">
        <title>Shoot transcriptome of the giant reed, Arundo donax.</title>
        <authorList>
            <person name="Barrero R.A."/>
            <person name="Guerrero F.D."/>
            <person name="Moolhuijzen P."/>
            <person name="Goolsby J.A."/>
            <person name="Tidwell J."/>
            <person name="Bellgard S.E."/>
            <person name="Bellgard M.I."/>
        </authorList>
    </citation>
    <scope>NUCLEOTIDE SEQUENCE</scope>
    <source>
        <tissue evidence="1">Shoot tissue taken approximately 20 cm above the soil surface</tissue>
    </source>
</reference>
<evidence type="ECO:0000313" key="1">
    <source>
        <dbReference type="EMBL" id="JAD93391.1"/>
    </source>
</evidence>